<keyword evidence="1" id="KW-0175">Coiled coil</keyword>
<dbReference type="Gramene" id="QL02p097021:mrna">
    <property type="protein sequence ID" value="QL02p097021:mrna"/>
    <property type="gene ID" value="QL02p097021"/>
</dbReference>
<dbReference type="EnsemblPlants" id="QL02p097021:mrna">
    <property type="protein sequence ID" value="QL02p097021:mrna"/>
    <property type="gene ID" value="QL02p097021"/>
</dbReference>
<feature type="region of interest" description="Disordered" evidence="2">
    <location>
        <begin position="1"/>
        <end position="63"/>
    </location>
</feature>
<dbReference type="InParanoid" id="A0A7N2L2T1"/>
<dbReference type="AlphaFoldDB" id="A0A7N2L2T1"/>
<sequence length="126" mass="14849">MLDWFTKQRIQRRKQTKKGEEEKRKQTETTTSKLITEKRTKEHRDRITRGESPSPRPIKKRATKSLAELREEESLLLTERINLKDELAALRLTLEKKTATNDSLKRIKVENIGATFTWSLEMEALL</sequence>
<organism evidence="3 4">
    <name type="scientific">Quercus lobata</name>
    <name type="common">Valley oak</name>
    <dbReference type="NCBI Taxonomy" id="97700"/>
    <lineage>
        <taxon>Eukaryota</taxon>
        <taxon>Viridiplantae</taxon>
        <taxon>Streptophyta</taxon>
        <taxon>Embryophyta</taxon>
        <taxon>Tracheophyta</taxon>
        <taxon>Spermatophyta</taxon>
        <taxon>Magnoliopsida</taxon>
        <taxon>eudicotyledons</taxon>
        <taxon>Gunneridae</taxon>
        <taxon>Pentapetalae</taxon>
        <taxon>rosids</taxon>
        <taxon>fabids</taxon>
        <taxon>Fagales</taxon>
        <taxon>Fagaceae</taxon>
        <taxon>Quercus</taxon>
    </lineage>
</organism>
<proteinExistence type="predicted"/>
<dbReference type="PANTHER" id="PTHR35099:SF10">
    <property type="entry name" value="BZIP DOMAIN-CONTAINING PROTEIN"/>
    <property type="match status" value="1"/>
</dbReference>
<dbReference type="Proteomes" id="UP000594261">
    <property type="component" value="Chromosome 2"/>
</dbReference>
<dbReference type="PANTHER" id="PTHR35099">
    <property type="entry name" value="OS02G0182700 PROTEIN"/>
    <property type="match status" value="1"/>
</dbReference>
<name>A0A7N2L2T1_QUELO</name>
<evidence type="ECO:0000256" key="1">
    <source>
        <dbReference type="SAM" id="Coils"/>
    </source>
</evidence>
<evidence type="ECO:0000256" key="2">
    <source>
        <dbReference type="SAM" id="MobiDB-lite"/>
    </source>
</evidence>
<accession>A0A7N2L2T1</accession>
<protein>
    <submittedName>
        <fullName evidence="3">Uncharacterized protein</fullName>
    </submittedName>
</protein>
<feature type="compositionally biased region" description="Basic and acidic residues" evidence="2">
    <location>
        <begin position="35"/>
        <end position="49"/>
    </location>
</feature>
<reference evidence="3" key="2">
    <citation type="submission" date="2021-01" db="UniProtKB">
        <authorList>
            <consortium name="EnsemblPlants"/>
        </authorList>
    </citation>
    <scope>IDENTIFICATION</scope>
</reference>
<evidence type="ECO:0000313" key="4">
    <source>
        <dbReference type="Proteomes" id="UP000594261"/>
    </source>
</evidence>
<feature type="coiled-coil region" evidence="1">
    <location>
        <begin position="66"/>
        <end position="100"/>
    </location>
</feature>
<evidence type="ECO:0000313" key="3">
    <source>
        <dbReference type="EnsemblPlants" id="QL02p097021:mrna"/>
    </source>
</evidence>
<feature type="compositionally biased region" description="Basic and acidic residues" evidence="2">
    <location>
        <begin position="17"/>
        <end position="27"/>
    </location>
</feature>
<reference evidence="4" key="1">
    <citation type="journal article" date="2016" name="G3 (Bethesda)">
        <title>First Draft Assembly and Annotation of the Genome of a California Endemic Oak Quercus lobata Nee (Fagaceae).</title>
        <authorList>
            <person name="Sork V.L."/>
            <person name="Fitz-Gibbon S.T."/>
            <person name="Puiu D."/>
            <person name="Crepeau M."/>
            <person name="Gugger P.F."/>
            <person name="Sherman R."/>
            <person name="Stevens K."/>
            <person name="Langley C.H."/>
            <person name="Pellegrini M."/>
            <person name="Salzberg S.L."/>
        </authorList>
    </citation>
    <scope>NUCLEOTIDE SEQUENCE [LARGE SCALE GENOMIC DNA]</scope>
    <source>
        <strain evidence="4">cv. SW786</strain>
    </source>
</reference>
<keyword evidence="4" id="KW-1185">Reference proteome</keyword>